<comment type="similarity">
    <text evidence="3">Belongs to the archaeal/bacterial/fungal opsin family.</text>
</comment>
<feature type="chain" id="PRO_5012299738" evidence="14">
    <location>
        <begin position="20"/>
        <end position="1579"/>
    </location>
</feature>
<dbReference type="Proteomes" id="UP000186817">
    <property type="component" value="Unassembled WGS sequence"/>
</dbReference>
<gene>
    <name evidence="16" type="ORF">AK812_SmicGene20653</name>
</gene>
<evidence type="ECO:0000256" key="9">
    <source>
        <dbReference type="ARBA" id="ARBA00023002"/>
    </source>
</evidence>
<keyword evidence="6" id="KW-0847">Vitamin C</keyword>
<dbReference type="PANTHER" id="PTHR24014">
    <property type="entry name" value="2-OXOGLUTARATE AND IRON-DEPENDENT OXYGENASE DOMAIN-CONTAINING PROTEIN 2"/>
    <property type="match status" value="1"/>
</dbReference>
<evidence type="ECO:0000256" key="1">
    <source>
        <dbReference type="ARBA" id="ARBA00001961"/>
    </source>
</evidence>
<evidence type="ECO:0000256" key="7">
    <source>
        <dbReference type="ARBA" id="ARBA00022964"/>
    </source>
</evidence>
<comment type="subcellular location">
    <subcellularLocation>
        <location evidence="2">Membrane</location>
        <topology evidence="2">Multi-pass membrane protein</topology>
    </subcellularLocation>
</comment>
<dbReference type="Pfam" id="PF25238">
    <property type="entry name" value="OGFOD2-like"/>
    <property type="match status" value="1"/>
</dbReference>
<dbReference type="PANTHER" id="PTHR24014:SF4">
    <property type="entry name" value="2-OXOGLUTARATE AND IRON-DEPENDENT OXYGENASE DOMAIN-CONTAINING PROTEIN 2"/>
    <property type="match status" value="1"/>
</dbReference>
<feature type="signal peptide" evidence="14">
    <location>
        <begin position="1"/>
        <end position="19"/>
    </location>
</feature>
<dbReference type="GO" id="GO:0005506">
    <property type="term" value="F:iron ion binding"/>
    <property type="evidence" value="ECO:0007669"/>
    <property type="project" value="InterPro"/>
</dbReference>
<evidence type="ECO:0000256" key="10">
    <source>
        <dbReference type="ARBA" id="ARBA00023004"/>
    </source>
</evidence>
<dbReference type="Pfam" id="PF01036">
    <property type="entry name" value="Bac_rhodopsin"/>
    <property type="match status" value="1"/>
</dbReference>
<evidence type="ECO:0000256" key="3">
    <source>
        <dbReference type="ARBA" id="ARBA00008130"/>
    </source>
</evidence>
<keyword evidence="14" id="KW-0732">Signal</keyword>
<sequence>MGVLRAILLLASLSKLAYAEGEKNQNSSGWLRLCQDVAVLRSQPPPFLAKLGKLYEARQTLSKKRRLRLRKEVNATSPLWDGEIHASCDTAVGAGPWRLKVEPLLLELLGCFGLLCRCTGPMPTNLIGRPKPRILLVFTPGWPQVLPQIRFLSKLQSFYTKEVGEEKMDYHVREPTGKLLARLHESLGEAVSCMWRQTGSCSAKGVREPERDRLCSETLPSMVSGFCDCDGDDAQGVGEQGFDCGQTPGSCASVCPKSARSPGATPIFDLNGLLTVLHRSLGGSLHDSDERAWQKSAATFSKSSSTVVRYKAHGRKHPFLFESGGFRPEDAIEPRMLKLISSLDGSSRDTARKQVLESGMVTEVISGLVFSFPIFTMEFCELLMEEIRHFYGSKLPAKRPNSMNNYGIILNDIGLEPLIFDLQDAVIQPLASVLLPVEGSELESHHSFTIRYKGGEDTHLDVHTDDSDITFNVNIFGNYTGAPLVFCGINGEPDHRQFRTAYQHQLGHAVLHRGRHRHGAEDISSGERMNLVIWSYSPSYRSSKVSYTHDRDFGRFREWPDGKKSQFHGRGWCPPQGKEYDGFVPDVPDSQLPRRAAGEGQCRWRRAKKTTRRRPVLHTVAVCPTHTTGTLAAFVSGRTGRSHSSMVEAGVRLKGKSTMALSPMCPTASSRAERLGRANDVNRAPELVLRHTTPQRSVNGSTLHILAHPALYRRAMARKELQKYEAALADVEALLPMLDQAPSKDALDLREELLRLTAPRKEVPKADPGPLRFAASFAPCELLSAKDEEDQKDRDETVREGKLVTPEPSRDNSFARDLFPEGVRKSLTSVSESLRERQQKVQSSQHEWWTYQLLRLMAKERGLKTVEFDDELSTDVGELLNVIGRFEILAEAMDEETSSGNGTNWLFHRLRLFQGHAASLRVLDKDPRNTTVEQRALDDNWTPQLCHHLRLWIRSLPRVRIRSDTNDGLSRHLKPGAQVEFVIDLQVAACDGCRFFITKETVWADRGYEAVRKRLAETCKDKSLGIPVFGPEGHRTERGLPRQENIGIASLACPNCSSSNLGGGICCFRSDARLEPYSDVSMALEGDKAKRLAARKGEPMNFMALQHPLLYQRQPKHKPKKGTRCLAYAGEYSAAVMQVARDPLGQSRGYGFVHYQAEEAAKHAIECPDLKSIEARAERLRQLFSPAGEGGKPMGGCFPMGQPAAPLPTLLSKAVRKSRMLAHQLWSAITIPKATVERPGQSDIADQIRAMVKRANKVLPLAMTSKDGAVALTMYEYKDGHVELESSRGLGAEGLLLVDTGDGNEALQRSNGSLLCILENLRLGRKDVPFGRRDGSNSIPGTGCVSERQFAIWVSRVVFLLFALASAVLLVFWARHINEEAYVVTFFVMAIAALAYLAKISGMGEIKLGGRKLPIIRYIDWITTTPLMLFELCVVGGAEKHTAILVIGCDLLMLTGGIVSAMIVPKEKSLQRNLWFGISVFFFVIMVTALQVDVANGTVLERPPDVQQLFSYLKWLTIISWSGYPVVVLLGRAHFGLISKGMEDALLCILDCISKIGMEFFVVISCSGEGAQCHAKDGK</sequence>
<dbReference type="InterPro" id="IPR006620">
    <property type="entry name" value="Pro_4_hyd_alph"/>
</dbReference>
<evidence type="ECO:0000256" key="5">
    <source>
        <dbReference type="ARBA" id="ARBA00022723"/>
    </source>
</evidence>
<dbReference type="GO" id="GO:0016020">
    <property type="term" value="C:membrane"/>
    <property type="evidence" value="ECO:0007669"/>
    <property type="project" value="UniProtKB-SubCell"/>
</dbReference>
<accession>A0A1Q9DPH8</accession>
<dbReference type="OrthoDB" id="10261467at2759"/>
<evidence type="ECO:0000256" key="6">
    <source>
        <dbReference type="ARBA" id="ARBA00022896"/>
    </source>
</evidence>
<dbReference type="PROSITE" id="PS51471">
    <property type="entry name" value="FE2OG_OXY"/>
    <property type="match status" value="1"/>
</dbReference>
<dbReference type="SUPFAM" id="SSF81321">
    <property type="entry name" value="Family A G protein-coupled receptor-like"/>
    <property type="match status" value="1"/>
</dbReference>
<keyword evidence="7" id="KW-0223">Dioxygenase</keyword>
<keyword evidence="10" id="KW-0408">Iron</keyword>
<comment type="caution">
    <text evidence="16">The sequence shown here is derived from an EMBL/GenBank/DDBJ whole genome shotgun (WGS) entry which is preliminary data.</text>
</comment>
<evidence type="ECO:0000256" key="8">
    <source>
        <dbReference type="ARBA" id="ARBA00022989"/>
    </source>
</evidence>
<feature type="transmembrane region" description="Helical" evidence="13">
    <location>
        <begin position="1418"/>
        <end position="1438"/>
    </location>
</feature>
<dbReference type="InterPro" id="IPR001425">
    <property type="entry name" value="Arc/bac/fun_rhodopsins"/>
</dbReference>
<dbReference type="InterPro" id="IPR005123">
    <property type="entry name" value="Oxoglu/Fe-dep_dioxygenase_dom"/>
</dbReference>
<feature type="transmembrane region" description="Helical" evidence="13">
    <location>
        <begin position="1357"/>
        <end position="1375"/>
    </location>
</feature>
<organism evidence="16 17">
    <name type="scientific">Symbiodinium microadriaticum</name>
    <name type="common">Dinoflagellate</name>
    <name type="synonym">Zooxanthella microadriatica</name>
    <dbReference type="NCBI Taxonomy" id="2951"/>
    <lineage>
        <taxon>Eukaryota</taxon>
        <taxon>Sar</taxon>
        <taxon>Alveolata</taxon>
        <taxon>Dinophyceae</taxon>
        <taxon>Suessiales</taxon>
        <taxon>Symbiodiniaceae</taxon>
        <taxon>Symbiodinium</taxon>
    </lineage>
</organism>
<feature type="domain" description="Fe2OG dioxygenase" evidence="15">
    <location>
        <begin position="443"/>
        <end position="537"/>
    </location>
</feature>
<keyword evidence="4 13" id="KW-0812">Transmembrane</keyword>
<proteinExistence type="inferred from homology"/>
<evidence type="ECO:0000256" key="12">
    <source>
        <dbReference type="SAM" id="MobiDB-lite"/>
    </source>
</evidence>
<evidence type="ECO:0000256" key="14">
    <source>
        <dbReference type="SAM" id="SignalP"/>
    </source>
</evidence>
<evidence type="ECO:0000256" key="11">
    <source>
        <dbReference type="ARBA" id="ARBA00023136"/>
    </source>
</evidence>
<dbReference type="SMART" id="SM00702">
    <property type="entry name" value="P4Hc"/>
    <property type="match status" value="1"/>
</dbReference>
<evidence type="ECO:0000259" key="15">
    <source>
        <dbReference type="PROSITE" id="PS51471"/>
    </source>
</evidence>
<feature type="transmembrane region" description="Helical" evidence="13">
    <location>
        <begin position="1444"/>
        <end position="1464"/>
    </location>
</feature>
<feature type="transmembrane region" description="Helical" evidence="13">
    <location>
        <begin position="1473"/>
        <end position="1492"/>
    </location>
</feature>
<keyword evidence="9" id="KW-0560">Oxidoreductase</keyword>
<keyword evidence="17" id="KW-1185">Reference proteome</keyword>
<dbReference type="EMBL" id="LSRX01000447">
    <property type="protein sequence ID" value="OLP97058.1"/>
    <property type="molecule type" value="Genomic_DNA"/>
</dbReference>
<dbReference type="GO" id="GO:0051213">
    <property type="term" value="F:dioxygenase activity"/>
    <property type="evidence" value="ECO:0007669"/>
    <property type="project" value="UniProtKB-KW"/>
</dbReference>
<keyword evidence="5" id="KW-0479">Metal-binding</keyword>
<feature type="transmembrane region" description="Helical" evidence="13">
    <location>
        <begin position="1381"/>
        <end position="1398"/>
    </location>
</feature>
<feature type="region of interest" description="Disordered" evidence="12">
    <location>
        <begin position="784"/>
        <end position="815"/>
    </location>
</feature>
<dbReference type="PRINTS" id="PR00251">
    <property type="entry name" value="BACTRLOPSIN"/>
</dbReference>
<evidence type="ECO:0000256" key="2">
    <source>
        <dbReference type="ARBA" id="ARBA00004141"/>
    </source>
</evidence>
<name>A0A1Q9DPH8_SYMMI</name>
<reference evidence="16 17" key="1">
    <citation type="submission" date="2016-02" db="EMBL/GenBank/DDBJ databases">
        <title>Genome analysis of coral dinoflagellate symbionts highlights evolutionary adaptations to a symbiotic lifestyle.</title>
        <authorList>
            <person name="Aranda M."/>
            <person name="Li Y."/>
            <person name="Liew Y.J."/>
            <person name="Baumgarten S."/>
            <person name="Simakov O."/>
            <person name="Wilson M."/>
            <person name="Piel J."/>
            <person name="Ashoor H."/>
            <person name="Bougouffa S."/>
            <person name="Bajic V.B."/>
            <person name="Ryu T."/>
            <person name="Ravasi T."/>
            <person name="Bayer T."/>
            <person name="Micklem G."/>
            <person name="Kim H."/>
            <person name="Bhak J."/>
            <person name="Lajeunesse T.C."/>
            <person name="Voolstra C.R."/>
        </authorList>
    </citation>
    <scope>NUCLEOTIDE SEQUENCE [LARGE SCALE GENOMIC DNA]</scope>
    <source>
        <strain evidence="16 17">CCMP2467</strain>
    </source>
</reference>
<protein>
    <submittedName>
        <fullName evidence="16">Putative PKHD-type hydroxylase</fullName>
    </submittedName>
</protein>
<evidence type="ECO:0000256" key="13">
    <source>
        <dbReference type="SAM" id="Phobius"/>
    </source>
</evidence>
<dbReference type="SMART" id="SM01021">
    <property type="entry name" value="Bac_rhodopsin"/>
    <property type="match status" value="1"/>
</dbReference>
<evidence type="ECO:0000256" key="4">
    <source>
        <dbReference type="ARBA" id="ARBA00022692"/>
    </source>
</evidence>
<evidence type="ECO:0000313" key="17">
    <source>
        <dbReference type="Proteomes" id="UP000186817"/>
    </source>
</evidence>
<dbReference type="Gene3D" id="1.20.1070.10">
    <property type="entry name" value="Rhodopsin 7-helix transmembrane proteins"/>
    <property type="match status" value="1"/>
</dbReference>
<dbReference type="GO" id="GO:0016705">
    <property type="term" value="F:oxidoreductase activity, acting on paired donors, with incorporation or reduction of molecular oxygen"/>
    <property type="evidence" value="ECO:0007669"/>
    <property type="project" value="InterPro"/>
</dbReference>
<keyword evidence="11 13" id="KW-0472">Membrane</keyword>
<dbReference type="GO" id="GO:0031418">
    <property type="term" value="F:L-ascorbic acid binding"/>
    <property type="evidence" value="ECO:0007669"/>
    <property type="project" value="UniProtKB-KW"/>
</dbReference>
<feature type="transmembrane region" description="Helical" evidence="13">
    <location>
        <begin position="1512"/>
        <end position="1531"/>
    </location>
</feature>
<evidence type="ECO:0000313" key="16">
    <source>
        <dbReference type="EMBL" id="OLP97058.1"/>
    </source>
</evidence>
<keyword evidence="8 13" id="KW-1133">Transmembrane helix</keyword>
<dbReference type="CDD" id="cd14965">
    <property type="entry name" value="7tm_Opsins_type1"/>
    <property type="match status" value="1"/>
</dbReference>
<comment type="cofactor">
    <cofactor evidence="1">
        <name>L-ascorbate</name>
        <dbReference type="ChEBI" id="CHEBI:38290"/>
    </cofactor>
</comment>